<dbReference type="PANTHER" id="PTHR10926">
    <property type="entry name" value="CELL CYCLE CONTROL PROTEIN 50"/>
    <property type="match status" value="1"/>
</dbReference>
<evidence type="ECO:0000313" key="9">
    <source>
        <dbReference type="EMBL" id="GAO46309.1"/>
    </source>
</evidence>
<comment type="caution">
    <text evidence="9">The sequence shown here is derived from an EMBL/GenBank/DDBJ whole genome shotgun (WGS) entry which is preliminary data.</text>
</comment>
<feature type="transmembrane region" description="Helical" evidence="8">
    <location>
        <begin position="339"/>
        <end position="360"/>
    </location>
</feature>
<dbReference type="AlphaFoldDB" id="A0A0E9N904"/>
<keyword evidence="5 6" id="KW-0472">Membrane</keyword>
<dbReference type="GO" id="GO:0005886">
    <property type="term" value="C:plasma membrane"/>
    <property type="evidence" value="ECO:0007669"/>
    <property type="project" value="TreeGrafter"/>
</dbReference>
<dbReference type="OMA" id="TWNNDQP"/>
<dbReference type="PIRSF" id="PIRSF015840">
    <property type="entry name" value="DUF284_TM_euk"/>
    <property type="match status" value="1"/>
</dbReference>
<evidence type="ECO:0000256" key="4">
    <source>
        <dbReference type="ARBA" id="ARBA00022989"/>
    </source>
</evidence>
<comment type="similarity">
    <text evidence="2 6">Belongs to the CDC50/LEM3 family.</text>
</comment>
<dbReference type="InterPro" id="IPR005045">
    <property type="entry name" value="CDC50/LEM3_fam"/>
</dbReference>
<dbReference type="Pfam" id="PF03381">
    <property type="entry name" value="CDC50"/>
    <property type="match status" value="1"/>
</dbReference>
<organism evidence="9 10">
    <name type="scientific">Saitoella complicata (strain BCRC 22490 / CBS 7301 / JCM 7358 / NBRC 10748 / NRRL Y-17804)</name>
    <dbReference type="NCBI Taxonomy" id="698492"/>
    <lineage>
        <taxon>Eukaryota</taxon>
        <taxon>Fungi</taxon>
        <taxon>Dikarya</taxon>
        <taxon>Ascomycota</taxon>
        <taxon>Taphrinomycotina</taxon>
        <taxon>Taphrinomycotina incertae sedis</taxon>
        <taxon>Saitoella</taxon>
    </lineage>
</organism>
<evidence type="ECO:0000256" key="3">
    <source>
        <dbReference type="ARBA" id="ARBA00022692"/>
    </source>
</evidence>
<evidence type="ECO:0000256" key="8">
    <source>
        <dbReference type="SAM" id="Phobius"/>
    </source>
</evidence>
<feature type="compositionally biased region" description="Basic and acidic residues" evidence="7">
    <location>
        <begin position="1"/>
        <end position="14"/>
    </location>
</feature>
<name>A0A0E9N904_SAICN</name>
<dbReference type="GO" id="GO:0005794">
    <property type="term" value="C:Golgi apparatus"/>
    <property type="evidence" value="ECO:0007669"/>
    <property type="project" value="TreeGrafter"/>
</dbReference>
<evidence type="ECO:0000256" key="7">
    <source>
        <dbReference type="SAM" id="MobiDB-lite"/>
    </source>
</evidence>
<sequence>MSDTDERSVNVGKKEKSRKPGNTAFRQQRLKAWQPILTPKTVLPIFFAIGIIFAPIGGLLLYASRVVSEVMIDYTHCITSAENGTFATIPSKYLSASFDKSKLQAQWSISTNTSVNPYPGSNGTVCNIRFNLPEKFGAPWFLYYHLTNFYQNHRRYIQSVDIEQLSGHARTASDVDSTDSCSPLAKDGDLPYYPCGLIANSQFNDTFSDLTAINPPSGAAEIVVLTKNNIAWSSDKDLYKNTTYTPETCLPPPNWVGRYGATYSASDLYSIHDDEELMVWMRTAGLPDFSKLARRNDSYSLPAGTYELSIGLNFPVTEYDGTKSILLSTRSVIGGRNDFLGIAYLVVAGLCIILGALFTARHLIKPRKLGDHRYLSWSQYLAFCLKFLNQIIELDDSQWYTVSAVHREWPTLLSCRRRQGRELNVCLPLYEGPRLLARPSAVQSWRQFGCQNPTLQIA</sequence>
<dbReference type="Proteomes" id="UP000033140">
    <property type="component" value="Unassembled WGS sequence"/>
</dbReference>
<keyword evidence="10" id="KW-1185">Reference proteome</keyword>
<evidence type="ECO:0000256" key="1">
    <source>
        <dbReference type="ARBA" id="ARBA00004141"/>
    </source>
</evidence>
<feature type="region of interest" description="Disordered" evidence="7">
    <location>
        <begin position="1"/>
        <end position="24"/>
    </location>
</feature>
<accession>A0A0E9N904</accession>
<evidence type="ECO:0000313" key="10">
    <source>
        <dbReference type="Proteomes" id="UP000033140"/>
    </source>
</evidence>
<reference evidence="9 10" key="1">
    <citation type="journal article" date="2011" name="J. Gen. Appl. Microbiol.">
        <title>Draft genome sequencing of the enigmatic yeast Saitoella complicata.</title>
        <authorList>
            <person name="Nishida H."/>
            <person name="Hamamoto M."/>
            <person name="Sugiyama J."/>
        </authorList>
    </citation>
    <scope>NUCLEOTIDE SEQUENCE [LARGE SCALE GENOMIC DNA]</scope>
    <source>
        <strain evidence="9 10">NRRL Y-17804</strain>
    </source>
</reference>
<evidence type="ECO:0008006" key="11">
    <source>
        <dbReference type="Google" id="ProtNLM"/>
    </source>
</evidence>
<dbReference type="GO" id="GO:0045332">
    <property type="term" value="P:phospholipid translocation"/>
    <property type="evidence" value="ECO:0007669"/>
    <property type="project" value="UniProtKB-UniRule"/>
</dbReference>
<dbReference type="EMBL" id="BACD03000003">
    <property type="protein sequence ID" value="GAO46309.1"/>
    <property type="molecule type" value="Genomic_DNA"/>
</dbReference>
<evidence type="ECO:0000256" key="2">
    <source>
        <dbReference type="ARBA" id="ARBA00009457"/>
    </source>
</evidence>
<dbReference type="STRING" id="698492.A0A0E9N904"/>
<dbReference type="GO" id="GO:0005783">
    <property type="term" value="C:endoplasmic reticulum"/>
    <property type="evidence" value="ECO:0007669"/>
    <property type="project" value="TreeGrafter"/>
</dbReference>
<proteinExistence type="inferred from homology"/>
<keyword evidence="3 8" id="KW-0812">Transmembrane</keyword>
<keyword evidence="4 8" id="KW-1133">Transmembrane helix</keyword>
<feature type="transmembrane region" description="Helical" evidence="8">
    <location>
        <begin position="41"/>
        <end position="63"/>
    </location>
</feature>
<dbReference type="PANTHER" id="PTHR10926:SF0">
    <property type="entry name" value="CDC50, ISOFORM A"/>
    <property type="match status" value="1"/>
</dbReference>
<evidence type="ECO:0000256" key="5">
    <source>
        <dbReference type="ARBA" id="ARBA00023136"/>
    </source>
</evidence>
<comment type="subcellular location">
    <subcellularLocation>
        <location evidence="1">Membrane</location>
        <topology evidence="1">Multi-pass membrane protein</topology>
    </subcellularLocation>
</comment>
<protein>
    <recommendedName>
        <fullName evidence="11">Autophagy-related protein 27</fullName>
    </recommendedName>
</protein>
<gene>
    <name evidence="9" type="ORF">G7K_0541-t1</name>
</gene>
<reference evidence="9 10" key="3">
    <citation type="journal article" date="2015" name="Genome Announc.">
        <title>Draft Genome Sequence of the Archiascomycetous Yeast Saitoella complicata.</title>
        <authorList>
            <person name="Yamauchi K."/>
            <person name="Kondo S."/>
            <person name="Hamamoto M."/>
            <person name="Takahashi Y."/>
            <person name="Ogura Y."/>
            <person name="Hayashi T."/>
            <person name="Nishida H."/>
        </authorList>
    </citation>
    <scope>NUCLEOTIDE SEQUENCE [LARGE SCALE GENOMIC DNA]</scope>
    <source>
        <strain evidence="9 10">NRRL Y-17804</strain>
    </source>
</reference>
<reference evidence="9 10" key="2">
    <citation type="journal article" date="2014" name="J. Gen. Appl. Microbiol.">
        <title>The early diverging ascomycetous budding yeast Saitoella complicata has three histone deacetylases belonging to the Clr6, Hos2, and Rpd3 lineages.</title>
        <authorList>
            <person name="Nishida H."/>
            <person name="Matsumoto T."/>
            <person name="Kondo S."/>
            <person name="Hamamoto M."/>
            <person name="Yoshikawa H."/>
        </authorList>
    </citation>
    <scope>NUCLEOTIDE SEQUENCE [LARGE SCALE GENOMIC DNA]</scope>
    <source>
        <strain evidence="9 10">NRRL Y-17804</strain>
    </source>
</reference>
<evidence type="ECO:0000256" key="6">
    <source>
        <dbReference type="PIRNR" id="PIRNR015840"/>
    </source>
</evidence>